<dbReference type="Gene3D" id="2.60.120.200">
    <property type="match status" value="1"/>
</dbReference>
<dbReference type="Pfam" id="PF02368">
    <property type="entry name" value="Big_2"/>
    <property type="match status" value="1"/>
</dbReference>
<keyword evidence="2" id="KW-1015">Disulfide bond</keyword>
<gene>
    <name evidence="4" type="ORF">A8709_13355</name>
</gene>
<keyword evidence="1" id="KW-0732">Signal</keyword>
<dbReference type="InterPro" id="IPR013191">
    <property type="entry name" value="GH98_central"/>
</dbReference>
<proteinExistence type="predicted"/>
<evidence type="ECO:0000256" key="1">
    <source>
        <dbReference type="ARBA" id="ARBA00022729"/>
    </source>
</evidence>
<evidence type="ECO:0000313" key="4">
    <source>
        <dbReference type="EMBL" id="OCT15094.1"/>
    </source>
</evidence>
<dbReference type="Gene3D" id="3.30.2330.20">
    <property type="entry name" value="family 98 glycoside hydrolase"/>
    <property type="match status" value="1"/>
</dbReference>
<evidence type="ECO:0000256" key="2">
    <source>
        <dbReference type="ARBA" id="ARBA00023157"/>
    </source>
</evidence>
<dbReference type="InterPro" id="IPR003343">
    <property type="entry name" value="Big_2"/>
</dbReference>
<dbReference type="InterPro" id="IPR013190">
    <property type="entry name" value="GH98_C"/>
</dbReference>
<comment type="caution">
    <text evidence="4">The sequence shown here is derived from an EMBL/GenBank/DDBJ whole genome shotgun (WGS) entry which is preliminary data.</text>
</comment>
<dbReference type="SUPFAM" id="SSF49899">
    <property type="entry name" value="Concanavalin A-like lectins/glucanases"/>
    <property type="match status" value="3"/>
</dbReference>
<dbReference type="SMART" id="SM00560">
    <property type="entry name" value="LamGL"/>
    <property type="match status" value="1"/>
</dbReference>
<dbReference type="Gene3D" id="3.20.20.80">
    <property type="entry name" value="Glycosidases"/>
    <property type="match status" value="1"/>
</dbReference>
<evidence type="ECO:0000259" key="3">
    <source>
        <dbReference type="SMART" id="SM00560"/>
    </source>
</evidence>
<dbReference type="Proteomes" id="UP000093309">
    <property type="component" value="Unassembled WGS sequence"/>
</dbReference>
<dbReference type="InterPro" id="IPR011071">
    <property type="entry name" value="Lyase_8-like_C"/>
</dbReference>
<dbReference type="InterPro" id="IPR010496">
    <property type="entry name" value="AL/BT2_dom"/>
</dbReference>
<accession>A0A1C1A3F9</accession>
<dbReference type="Gene3D" id="2.60.220.10">
    <property type="entry name" value="Polysaccharide lyase family 8-like, C-terminal"/>
    <property type="match status" value="1"/>
</dbReference>
<dbReference type="Pfam" id="PF06439">
    <property type="entry name" value="3keto-disac_hyd"/>
    <property type="match status" value="2"/>
</dbReference>
<dbReference type="Gene3D" id="2.60.120.260">
    <property type="entry name" value="Galactose-binding domain-like"/>
    <property type="match status" value="1"/>
</dbReference>
<dbReference type="Pfam" id="PF13385">
    <property type="entry name" value="Laminin_G_3"/>
    <property type="match status" value="1"/>
</dbReference>
<dbReference type="InterPro" id="IPR013320">
    <property type="entry name" value="ConA-like_dom_sf"/>
</dbReference>
<dbReference type="Pfam" id="PF08306">
    <property type="entry name" value="Glyco_hydro_98M"/>
    <property type="match status" value="1"/>
</dbReference>
<dbReference type="GO" id="GO:0005975">
    <property type="term" value="P:carbohydrate metabolic process"/>
    <property type="evidence" value="ECO:0007669"/>
    <property type="project" value="InterPro"/>
</dbReference>
<keyword evidence="5" id="KW-1185">Reference proteome</keyword>
<dbReference type="EMBL" id="LYPC01000014">
    <property type="protein sequence ID" value="OCT15094.1"/>
    <property type="molecule type" value="Genomic_DNA"/>
</dbReference>
<dbReference type="Pfam" id="PF08307">
    <property type="entry name" value="Glyco_hydro_98C"/>
    <property type="match status" value="1"/>
</dbReference>
<dbReference type="Gene3D" id="2.60.120.560">
    <property type="entry name" value="Exo-inulinase, domain 1"/>
    <property type="match status" value="2"/>
</dbReference>
<evidence type="ECO:0000313" key="5">
    <source>
        <dbReference type="Proteomes" id="UP000093309"/>
    </source>
</evidence>
<dbReference type="GO" id="GO:0016787">
    <property type="term" value="F:hydrolase activity"/>
    <property type="evidence" value="ECO:0007669"/>
    <property type="project" value="InterPro"/>
</dbReference>
<reference evidence="5" key="1">
    <citation type="submission" date="2016-05" db="EMBL/GenBank/DDBJ databases">
        <title>Paenibacillus oryzae. sp. nov., isolated from the rice root.</title>
        <authorList>
            <person name="Zhang J."/>
            <person name="Zhang X."/>
        </authorList>
    </citation>
    <scope>NUCLEOTIDE SEQUENCE [LARGE SCALE GENOMIC DNA]</scope>
    <source>
        <strain evidence="5">KCTC13222</strain>
    </source>
</reference>
<dbReference type="OrthoDB" id="273314at2"/>
<name>A0A1C1A3F9_9BACL</name>
<organism evidence="4 5">
    <name type="scientific">Paenibacillus pectinilyticus</name>
    <dbReference type="NCBI Taxonomy" id="512399"/>
    <lineage>
        <taxon>Bacteria</taxon>
        <taxon>Bacillati</taxon>
        <taxon>Bacillota</taxon>
        <taxon>Bacilli</taxon>
        <taxon>Bacillales</taxon>
        <taxon>Paenibacillaceae</taxon>
        <taxon>Paenibacillus</taxon>
    </lineage>
</organism>
<sequence length="1591" mass="171293">MMKRFKVLSFFLSILILLPMFYVAGPATHAKAATMRKVVDSNHPLLVLQLKIGPNVSVNDPDFARDNNAHWSIKRAWASIPDDIKPYVVFVLHPGHVSPVTTAQSRKWMEDNLAEGVDENIPMMILYGEQPTSGADGNAWIESLYQNYPNMIGTAVSELTNTVNSVPALLALASTYGGYHIQSNQEQNDVFESKMENTSYYNSVKQNSANFIFAPKTVHNNFQYNSSEALGSWLAGVAGNWGAYWDIFEYFQSVGSPFAEGPPAFFSAPENLWAMNMLDTYMQGATVFCPENDIFPTIHGDLTPVFYNSILPAFRYVIQHPISKSTVMSKIKVAYSASEGTMTSLPDAEGTRVSAFDGLYASQPDPLARNTLYFQPRTTGRYYVVPQIPMLADPSVAAQFPNVLTKSSYTSNFKTRNDKLNYFNNLYPQTYSGDAFAQNVGNQWLVYNSSYAANFNQDAFIPLSAGSNFSEIDLPEMPFGTLAMIDDGANTLSVILNNYKTDHTQDGLYLGGATGAEFQNAFDEYSHNYNPQDAGLKTTTMRVTSLVKPSLTISGFDKHYNYSENWNPATHVYTLTVNHNGAVNIRLDKSDNDASVWTRADDASSSVIYSGTWSHTTGSTYSSSATAGSSVSLDFFGTSIEWIGNFGPNEGTADVYIDNVLWAPDLSTISPTARLGQVIFKKTGLTNASHTIKVVNKSGTIGMDRFSYIPAQIQGLSDITYNDFSYATAAADQGLFSGTDNWTIANGNMKLLPLTGPFNGPITVYYTNASYQDFTYSVDVNSTKGDSAAILFRSDPINTTILNGYSLVLDPLQLNKNNDATNETVKLYKNNTLIGKYALPLSTNTWYTVKIVATGSTIQCYINGSLYITATDSSYTSGKVAVSTVSASQMGGEVLVDNVSVSTGGNVAYSTTFSNWSQASGWKTDGSITLPNWPVKTSFNYPYQWTTSNGTWSVVNDNTILTTGVNGVYSGVANANQTSMAYAGSGTWSDFIYNGQLKFKTGTHYDAGLAFRVQDNNNYFLFSMNGNDNKVYLTKVIGGVSTILASANYAITPNKWYSVGVQAVGQFLTVSVNGQSVLSSQSSAFTQGKVGFSANNGTSALFDDAWIAQPHVDTPSQTPVSSIAVTGAGGATTIITNNAALQMTAAVQPSAAERKDVTWYVYESDGVTPTTKATIDATGVLNALQNGTVKVTAVANDRSYVLGSVAITISGQTSNAGIAGVEPIYVDNEKDHVDLPSQVKVTFTNGSTGNANVVWDAVSTAQSGTAVTPFIDGQTRGKYIVGGTVTGTSLRAYAHVTVVPKITGGIAISASVPYGTKYNYPLYMDRITFDAGGGTTYKKQSNVLWNSYVDTSQMAPGSMTTVYGTIQGYPYQQASVVITIQGTGTNDVSAWYKFDESSGTTASDSSGNGKNATLSGTPSFIAGKSGNAVNLNGSTDYASLPTGIVSNLNDFTIAAWVKPNSVSKWSRVFDFGTGTSKYMFLTVNAGSAPRFAITTSGSSAEQQLNAPSALPTGTWTHLAITWSGNTGTLYVNGVAVATNTNMTFKPSDLGATNQNYFGKSQYNDPYLNGLVDQFKIYNRALSASEVSTLAS</sequence>
<feature type="domain" description="LamG-like jellyroll fold" evidence="3">
    <location>
        <begin position="1449"/>
        <end position="1584"/>
    </location>
</feature>
<dbReference type="InterPro" id="IPR006558">
    <property type="entry name" value="LamG-like"/>
</dbReference>
<protein>
    <recommendedName>
        <fullName evidence="3">LamG-like jellyroll fold domain-containing protein</fullName>
    </recommendedName>
</protein>
<dbReference type="STRING" id="512399.A8709_13355"/>